<evidence type="ECO:0000313" key="2">
    <source>
        <dbReference type="EMBL" id="CAB4172891.1"/>
    </source>
</evidence>
<dbReference type="EMBL" id="LR796897">
    <property type="protein sequence ID" value="CAB4172891.1"/>
    <property type="molecule type" value="Genomic_DNA"/>
</dbReference>
<evidence type="ECO:0000313" key="1">
    <source>
        <dbReference type="EMBL" id="CAB4136687.1"/>
    </source>
</evidence>
<name>A0A6J5LUH3_9CAUD</name>
<reference evidence="1" key="1">
    <citation type="submission" date="2020-04" db="EMBL/GenBank/DDBJ databases">
        <authorList>
            <person name="Chiriac C."/>
            <person name="Salcher M."/>
            <person name="Ghai R."/>
            <person name="Kavagutti S V."/>
        </authorList>
    </citation>
    <scope>NUCLEOTIDE SEQUENCE</scope>
</reference>
<sequence>MTYGQIIAAIQCYIHHVKNVEVQINLPRNVGEIKKMQQMYKVASDYLL</sequence>
<gene>
    <name evidence="1" type="ORF">UFOVP309_59</name>
    <name evidence="2" type="ORF">UFOVP946_7</name>
</gene>
<dbReference type="EMBL" id="LR796320">
    <property type="protein sequence ID" value="CAB4136687.1"/>
    <property type="molecule type" value="Genomic_DNA"/>
</dbReference>
<proteinExistence type="predicted"/>
<protein>
    <submittedName>
        <fullName evidence="1">Uncharacterized protein</fullName>
    </submittedName>
</protein>
<organism evidence="1">
    <name type="scientific">uncultured Caudovirales phage</name>
    <dbReference type="NCBI Taxonomy" id="2100421"/>
    <lineage>
        <taxon>Viruses</taxon>
        <taxon>Duplodnaviria</taxon>
        <taxon>Heunggongvirae</taxon>
        <taxon>Uroviricota</taxon>
        <taxon>Caudoviricetes</taxon>
        <taxon>Peduoviridae</taxon>
        <taxon>Maltschvirus</taxon>
        <taxon>Maltschvirus maltsch</taxon>
    </lineage>
</organism>
<accession>A0A6J5LUH3</accession>